<dbReference type="InterPro" id="IPR050384">
    <property type="entry name" value="Endophilin_SH3RF"/>
</dbReference>
<dbReference type="SUPFAM" id="SSF50044">
    <property type="entry name" value="SH3-domain"/>
    <property type="match status" value="2"/>
</dbReference>
<evidence type="ECO:0000313" key="9">
    <source>
        <dbReference type="Proteomes" id="UP000593567"/>
    </source>
</evidence>
<dbReference type="AlphaFoldDB" id="A0A7J7J912"/>
<evidence type="ECO:0000256" key="6">
    <source>
        <dbReference type="SAM" id="MobiDB-lite"/>
    </source>
</evidence>
<feature type="compositionally biased region" description="Basic and acidic residues" evidence="6">
    <location>
        <begin position="281"/>
        <end position="291"/>
    </location>
</feature>
<feature type="region of interest" description="Disordered" evidence="6">
    <location>
        <begin position="252"/>
        <end position="299"/>
    </location>
</feature>
<sequence length="754" mass="83789">MLIMNKKLNVVFFNEAFAMVIMTMVLSLSSTSVEVNSNHLDDYGFITVHQSNSGNKQSRVAVKVNSDSQPQVDYFDESLFDIGCLPTAGLQGAIPVTLGSISSVIENKTQKSVTDIPDCNSEMPIQVPPLPEFCLPKKRQEIQQANRPSTPLDGDNFYNERSEGHYARLSEVNIHSNLSEPQSPRTSASNGLNFYVQKAAEQRVRSRSRGPSERATRARSRSARSTQGRSRSRGCSASRDIMALYTNRPVSGCRLSNRSVSPDLDSRSHLRRRTSLSPEPHTSKKTFDRPKGRTGASLAVDSKYQSSLAESVNKLNKTNYQPRKSQATVDISALKHHSNEGTSFMTLLEMDVDKSSQIEKELLAANSLKPANIKMMMIAQHKPSSSWASKDEVSVRAGEVVTGIYKQNEWLFIMNDTREFGFVPYAFTKPVKIANSEQYTNGLIDSSSTKPVSGILKTSNADKQRSRKSHPKYSVKVRTAADTDSLSSECSSAIMEDFVYTRKKSNRVQQHADCIVIDTDDICSNLDSPHNREETGTYCSDSGISDPSSNHSEDQDFLHSPVSYISENHTDSGLSTTLSTPRLPNERVVSITTEFLTSSLPSKKDSIGKIKYNSMSTISDMPLGPLGARLAKIKLEKNQGSKQCSEHTNVSSSKLRNDMKERAKSSNSTPSSLRPEIPKDYNGPRVTVVFDYDGENEDDVKVHASDIVTVLNGEDIEWIWVQRRDGREGFIPREYVIPLELSSHNRRRLGVALL</sequence>
<evidence type="ECO:0000313" key="8">
    <source>
        <dbReference type="EMBL" id="KAF6022720.1"/>
    </source>
</evidence>
<feature type="region of interest" description="Disordered" evidence="6">
    <location>
        <begin position="454"/>
        <end position="476"/>
    </location>
</feature>
<dbReference type="Gene3D" id="2.30.30.40">
    <property type="entry name" value="SH3 Domains"/>
    <property type="match status" value="1"/>
</dbReference>
<proteinExistence type="predicted"/>
<dbReference type="InterPro" id="IPR001452">
    <property type="entry name" value="SH3_domain"/>
</dbReference>
<comment type="caution">
    <text evidence="8">The sequence shown here is derived from an EMBL/GenBank/DDBJ whole genome shotgun (WGS) entry which is preliminary data.</text>
</comment>
<feature type="domain" description="SH3" evidence="7">
    <location>
        <begin position="681"/>
        <end position="741"/>
    </location>
</feature>
<evidence type="ECO:0000256" key="4">
    <source>
        <dbReference type="ARBA" id="ARBA00023136"/>
    </source>
</evidence>
<feature type="compositionally biased region" description="Basic and acidic residues" evidence="6">
    <location>
        <begin position="200"/>
        <end position="216"/>
    </location>
</feature>
<dbReference type="PROSITE" id="PS50002">
    <property type="entry name" value="SH3"/>
    <property type="match status" value="1"/>
</dbReference>
<gene>
    <name evidence="8" type="ORF">EB796_018966</name>
</gene>
<dbReference type="InterPro" id="IPR036028">
    <property type="entry name" value="SH3-like_dom_sf"/>
</dbReference>
<feature type="compositionally biased region" description="Basic and acidic residues" evidence="6">
    <location>
        <begin position="655"/>
        <end position="664"/>
    </location>
</feature>
<keyword evidence="9" id="KW-1185">Reference proteome</keyword>
<name>A0A7J7J912_BUGNE</name>
<dbReference type="SMART" id="SM00326">
    <property type="entry name" value="SH3"/>
    <property type="match status" value="2"/>
</dbReference>
<comment type="subcellular location">
    <subcellularLocation>
        <location evidence="1">Membrane</location>
        <topology evidence="1">Peripheral membrane protein</topology>
    </subcellularLocation>
</comment>
<feature type="region of interest" description="Disordered" evidence="6">
    <location>
        <begin position="637"/>
        <end position="680"/>
    </location>
</feature>
<feature type="compositionally biased region" description="Polar residues" evidence="6">
    <location>
        <begin position="640"/>
        <end position="654"/>
    </location>
</feature>
<evidence type="ECO:0000256" key="2">
    <source>
        <dbReference type="ARBA" id="ARBA00022443"/>
    </source>
</evidence>
<dbReference type="OrthoDB" id="9991832at2759"/>
<evidence type="ECO:0000256" key="1">
    <source>
        <dbReference type="ARBA" id="ARBA00004170"/>
    </source>
</evidence>
<feature type="region of interest" description="Disordered" evidence="6">
    <location>
        <begin position="528"/>
        <end position="556"/>
    </location>
</feature>
<reference evidence="8" key="1">
    <citation type="submission" date="2020-06" db="EMBL/GenBank/DDBJ databases">
        <title>Draft genome of Bugula neritina, a colonial animal packing powerful symbionts and potential medicines.</title>
        <authorList>
            <person name="Rayko M."/>
        </authorList>
    </citation>
    <scope>NUCLEOTIDE SEQUENCE [LARGE SCALE GENOMIC DNA]</scope>
    <source>
        <strain evidence="8">Kwan_BN1</strain>
    </source>
</reference>
<dbReference type="Pfam" id="PF07653">
    <property type="entry name" value="SH3_2"/>
    <property type="match status" value="1"/>
</dbReference>
<evidence type="ECO:0000256" key="3">
    <source>
        <dbReference type="ARBA" id="ARBA00023054"/>
    </source>
</evidence>
<feature type="compositionally biased region" description="Low complexity" evidence="6">
    <location>
        <begin position="223"/>
        <end position="239"/>
    </location>
</feature>
<dbReference type="PANTHER" id="PTHR14167">
    <property type="entry name" value="SH3 DOMAIN-CONTAINING"/>
    <property type="match status" value="1"/>
</dbReference>
<protein>
    <recommendedName>
        <fullName evidence="7">SH3 domain-containing protein</fullName>
    </recommendedName>
</protein>
<accession>A0A7J7J912</accession>
<dbReference type="EMBL" id="VXIV02002813">
    <property type="protein sequence ID" value="KAF6022720.1"/>
    <property type="molecule type" value="Genomic_DNA"/>
</dbReference>
<dbReference type="Proteomes" id="UP000593567">
    <property type="component" value="Unassembled WGS sequence"/>
</dbReference>
<dbReference type="CDD" id="cd00174">
    <property type="entry name" value="SH3"/>
    <property type="match status" value="1"/>
</dbReference>
<keyword evidence="3" id="KW-0175">Coiled coil</keyword>
<organism evidence="8 9">
    <name type="scientific">Bugula neritina</name>
    <name type="common">Brown bryozoan</name>
    <name type="synonym">Sertularia neritina</name>
    <dbReference type="NCBI Taxonomy" id="10212"/>
    <lineage>
        <taxon>Eukaryota</taxon>
        <taxon>Metazoa</taxon>
        <taxon>Spiralia</taxon>
        <taxon>Lophotrochozoa</taxon>
        <taxon>Bryozoa</taxon>
        <taxon>Gymnolaemata</taxon>
        <taxon>Cheilostomatida</taxon>
        <taxon>Flustrina</taxon>
        <taxon>Buguloidea</taxon>
        <taxon>Bugulidae</taxon>
        <taxon>Bugula</taxon>
    </lineage>
</organism>
<feature type="region of interest" description="Disordered" evidence="6">
    <location>
        <begin position="199"/>
        <end position="240"/>
    </location>
</feature>
<evidence type="ECO:0000259" key="7">
    <source>
        <dbReference type="PROSITE" id="PS50002"/>
    </source>
</evidence>
<dbReference type="PANTHER" id="PTHR14167:SF81">
    <property type="entry name" value="ENDOPHILIN-A"/>
    <property type="match status" value="1"/>
</dbReference>
<keyword evidence="2 5" id="KW-0728">SH3 domain</keyword>
<feature type="compositionally biased region" description="Basic residues" evidence="6">
    <location>
        <begin position="465"/>
        <end position="475"/>
    </location>
</feature>
<evidence type="ECO:0000256" key="5">
    <source>
        <dbReference type="PROSITE-ProRule" id="PRU00192"/>
    </source>
</evidence>
<keyword evidence="4" id="KW-0472">Membrane</keyword>
<feature type="compositionally biased region" description="Polar residues" evidence="6">
    <location>
        <begin position="537"/>
        <end position="550"/>
    </location>
</feature>